<keyword evidence="1 3" id="KW-0479">Metal-binding</keyword>
<feature type="binding site" evidence="3">
    <location>
        <position position="21"/>
    </location>
    <ligand>
        <name>Zn(2+)</name>
        <dbReference type="ChEBI" id="CHEBI:29105"/>
    </ligand>
</feature>
<protein>
    <recommendedName>
        <fullName evidence="3">DNA gyrase inhibitor YacG</fullName>
    </recommendedName>
</protein>
<dbReference type="PANTHER" id="PTHR36150:SF1">
    <property type="entry name" value="DNA GYRASE INHIBITOR YACG"/>
    <property type="match status" value="1"/>
</dbReference>
<evidence type="ECO:0000256" key="2">
    <source>
        <dbReference type="ARBA" id="ARBA00022833"/>
    </source>
</evidence>
<accession>A0A7W9EVU0</accession>
<dbReference type="GO" id="GO:0006355">
    <property type="term" value="P:regulation of DNA-templated transcription"/>
    <property type="evidence" value="ECO:0007669"/>
    <property type="project" value="InterPro"/>
</dbReference>
<dbReference type="InterPro" id="IPR013088">
    <property type="entry name" value="Znf_NHR/GATA"/>
</dbReference>
<feature type="binding site" evidence="3">
    <location>
        <position position="6"/>
    </location>
    <ligand>
        <name>Zn(2+)</name>
        <dbReference type="ChEBI" id="CHEBI:29105"/>
    </ligand>
</feature>
<organism evidence="4 5">
    <name type="scientific">Sphingomonas aerophila</name>
    <dbReference type="NCBI Taxonomy" id="1344948"/>
    <lineage>
        <taxon>Bacteria</taxon>
        <taxon>Pseudomonadati</taxon>
        <taxon>Pseudomonadota</taxon>
        <taxon>Alphaproteobacteria</taxon>
        <taxon>Sphingomonadales</taxon>
        <taxon>Sphingomonadaceae</taxon>
        <taxon>Sphingomonas</taxon>
    </lineage>
</organism>
<keyword evidence="5" id="KW-1185">Reference proteome</keyword>
<sequence length="57" mass="6388">MTAQTCPTCGKPTAAEFRPFCSRGCKDRDLLAWLSESYRLPGREPMHDGLDTDENPD</sequence>
<comment type="function">
    <text evidence="3">Inhibits all the catalytic activities of DNA gyrase by preventing its interaction with DNA. Acts by binding directly to the C-terminal domain of GyrB, which probably disrupts DNA binding by the gyrase.</text>
</comment>
<dbReference type="AlphaFoldDB" id="A0A7W9EVU0"/>
<dbReference type="RefSeq" id="WP_184056982.1">
    <property type="nucleotide sequence ID" value="NZ_JACIJK010000005.1"/>
</dbReference>
<evidence type="ECO:0000256" key="3">
    <source>
        <dbReference type="HAMAP-Rule" id="MF_00649"/>
    </source>
</evidence>
<dbReference type="HAMAP" id="MF_00649">
    <property type="entry name" value="DNA_gyrase_inhibitor_YacG"/>
    <property type="match status" value="1"/>
</dbReference>
<dbReference type="SUPFAM" id="SSF57716">
    <property type="entry name" value="Glucocorticoid receptor-like (DNA-binding domain)"/>
    <property type="match status" value="1"/>
</dbReference>
<dbReference type="EMBL" id="JACIJK010000005">
    <property type="protein sequence ID" value="MBB5715042.1"/>
    <property type="molecule type" value="Genomic_DNA"/>
</dbReference>
<gene>
    <name evidence="3" type="primary">yacG</name>
    <name evidence="4" type="ORF">FHS94_001883</name>
</gene>
<keyword evidence="2 3" id="KW-0862">Zinc</keyword>
<name>A0A7W9EVU0_9SPHN</name>
<evidence type="ECO:0000256" key="1">
    <source>
        <dbReference type="ARBA" id="ARBA00022723"/>
    </source>
</evidence>
<proteinExistence type="inferred from homology"/>
<comment type="similarity">
    <text evidence="3">Belongs to the DNA gyrase inhibitor YacG family.</text>
</comment>
<evidence type="ECO:0000313" key="5">
    <source>
        <dbReference type="Proteomes" id="UP000546200"/>
    </source>
</evidence>
<dbReference type="Proteomes" id="UP000546200">
    <property type="component" value="Unassembled WGS sequence"/>
</dbReference>
<reference evidence="4 5" key="1">
    <citation type="submission" date="2020-08" db="EMBL/GenBank/DDBJ databases">
        <title>Genomic Encyclopedia of Type Strains, Phase IV (KMG-IV): sequencing the most valuable type-strain genomes for metagenomic binning, comparative biology and taxonomic classification.</title>
        <authorList>
            <person name="Goeker M."/>
        </authorList>
    </citation>
    <scope>NUCLEOTIDE SEQUENCE [LARGE SCALE GENOMIC DNA]</scope>
    <source>
        <strain evidence="4 5">DSM 100044</strain>
    </source>
</reference>
<dbReference type="GO" id="GO:0008657">
    <property type="term" value="F:DNA topoisomerase type II (double strand cut, ATP-hydrolyzing) inhibitor activity"/>
    <property type="evidence" value="ECO:0007669"/>
    <property type="project" value="UniProtKB-UniRule"/>
</dbReference>
<dbReference type="GO" id="GO:0008270">
    <property type="term" value="F:zinc ion binding"/>
    <property type="evidence" value="ECO:0007669"/>
    <property type="project" value="UniProtKB-UniRule"/>
</dbReference>
<feature type="binding site" evidence="3">
    <location>
        <position position="25"/>
    </location>
    <ligand>
        <name>Zn(2+)</name>
        <dbReference type="ChEBI" id="CHEBI:29105"/>
    </ligand>
</feature>
<comment type="caution">
    <text evidence="4">The sequence shown here is derived from an EMBL/GenBank/DDBJ whole genome shotgun (WGS) entry which is preliminary data.</text>
</comment>
<dbReference type="PANTHER" id="PTHR36150">
    <property type="entry name" value="DNA GYRASE INHIBITOR YACG"/>
    <property type="match status" value="1"/>
</dbReference>
<evidence type="ECO:0000313" key="4">
    <source>
        <dbReference type="EMBL" id="MBB5715042.1"/>
    </source>
</evidence>
<feature type="binding site" evidence="3">
    <location>
        <position position="9"/>
    </location>
    <ligand>
        <name>Zn(2+)</name>
        <dbReference type="ChEBI" id="CHEBI:29105"/>
    </ligand>
</feature>
<dbReference type="Pfam" id="PF03884">
    <property type="entry name" value="YacG"/>
    <property type="match status" value="1"/>
</dbReference>
<comment type="cofactor">
    <cofactor evidence="3">
        <name>Zn(2+)</name>
        <dbReference type="ChEBI" id="CHEBI:29105"/>
    </cofactor>
    <text evidence="3">Binds 1 zinc ion.</text>
</comment>
<dbReference type="InterPro" id="IPR005584">
    <property type="entry name" value="DNA_gyrase_inhibitor_YacG"/>
</dbReference>
<dbReference type="Gene3D" id="3.30.50.10">
    <property type="entry name" value="Erythroid Transcription Factor GATA-1, subunit A"/>
    <property type="match status" value="1"/>
</dbReference>
<comment type="subunit">
    <text evidence="3">Interacts with GyrB.</text>
</comment>